<dbReference type="EMBL" id="JAZGQO010000010">
    <property type="protein sequence ID" value="KAK6177250.1"/>
    <property type="molecule type" value="Genomic_DNA"/>
</dbReference>
<sequence length="115" mass="12983">MGGKFSTCFGKRGNRIAPDTDIHRVIGRDSTMDIGSAIRGDTETIAPSATPETTQVETKFPVDVNYNEEEDEDCIDVKKVTRSHLDLLAMFEVPETLLPGTKQRRRKRKDKKLFL</sequence>
<reference evidence="1 2" key="1">
    <citation type="submission" date="2024-01" db="EMBL/GenBank/DDBJ databases">
        <title>The genome of the rayed Mediterranean limpet Patella caerulea (Linnaeus, 1758).</title>
        <authorList>
            <person name="Anh-Thu Weber A."/>
            <person name="Halstead-Nussloch G."/>
        </authorList>
    </citation>
    <scope>NUCLEOTIDE SEQUENCE [LARGE SCALE GENOMIC DNA]</scope>
    <source>
        <strain evidence="1">AATW-2023a</strain>
        <tissue evidence="1">Whole specimen</tissue>
    </source>
</reference>
<evidence type="ECO:0000313" key="2">
    <source>
        <dbReference type="Proteomes" id="UP001347796"/>
    </source>
</evidence>
<keyword evidence="2" id="KW-1185">Reference proteome</keyword>
<evidence type="ECO:0000313" key="1">
    <source>
        <dbReference type="EMBL" id="KAK6177250.1"/>
    </source>
</evidence>
<organism evidence="1 2">
    <name type="scientific">Patella caerulea</name>
    <name type="common">Rayed Mediterranean limpet</name>
    <dbReference type="NCBI Taxonomy" id="87958"/>
    <lineage>
        <taxon>Eukaryota</taxon>
        <taxon>Metazoa</taxon>
        <taxon>Spiralia</taxon>
        <taxon>Lophotrochozoa</taxon>
        <taxon>Mollusca</taxon>
        <taxon>Gastropoda</taxon>
        <taxon>Patellogastropoda</taxon>
        <taxon>Patelloidea</taxon>
        <taxon>Patellidae</taxon>
        <taxon>Patella</taxon>
    </lineage>
</organism>
<gene>
    <name evidence="1" type="ORF">SNE40_015385</name>
</gene>
<protein>
    <submittedName>
        <fullName evidence="1">Uncharacterized protein</fullName>
    </submittedName>
</protein>
<accession>A0AAN8JHU6</accession>
<dbReference type="AlphaFoldDB" id="A0AAN8JHU6"/>
<comment type="caution">
    <text evidence="1">The sequence shown here is derived from an EMBL/GenBank/DDBJ whole genome shotgun (WGS) entry which is preliminary data.</text>
</comment>
<proteinExistence type="predicted"/>
<dbReference type="Proteomes" id="UP001347796">
    <property type="component" value="Unassembled WGS sequence"/>
</dbReference>
<name>A0AAN8JHU6_PATCE</name>